<reference evidence="1 2" key="1">
    <citation type="journal article" date="2021" name="Appl. Environ. Microbiol.">
        <title>Genetic linkage and physical mapping for an oyster mushroom Pleurotus cornucopiae and QTL analysis for the trait cap color.</title>
        <authorList>
            <person name="Zhang Y."/>
            <person name="Gao W."/>
            <person name="Sonnenberg A."/>
            <person name="Chen Q."/>
            <person name="Zhang J."/>
            <person name="Huang C."/>
        </authorList>
    </citation>
    <scope>NUCLEOTIDE SEQUENCE [LARGE SCALE GENOMIC DNA]</scope>
    <source>
        <strain evidence="1">CCMSSC00406</strain>
    </source>
</reference>
<proteinExistence type="predicted"/>
<evidence type="ECO:0000313" key="1">
    <source>
        <dbReference type="EMBL" id="KAG9221255.1"/>
    </source>
</evidence>
<comment type="caution">
    <text evidence="1">The sequence shown here is derived from an EMBL/GenBank/DDBJ whole genome shotgun (WGS) entry which is preliminary data.</text>
</comment>
<protein>
    <submittedName>
        <fullName evidence="1">Uncharacterized protein</fullName>
    </submittedName>
</protein>
<sequence length="525" mass="58962">MSSVLGNLFSRRAASVIKLDRPPLFSKAPPWWARWTYALIACDLFVTATAVEFTWNNWTQLTDDLKTISQKSKEGTVAVQQPSNDSYVPRPSWQRAGLCTAHLGVGIGIAVALIVTQSRYVRTFTLSPALLRAKASKNPSQTPPQDRQVLISCANNFKNNGQSFPLASCSVGEGRDASEMILRVDGERGHWFLSLENSLINGKKASIMDAQRAILEEWGTARRTGTWTPLAAADRRWPLQADCRCIIRFLKPPTYTPRLIFKILSLPCTPAVLFTIFIVVIFSIAGKGIMALRNTKWFLEFRTFVVDDELFRIPTAYFERHSSVISKLISSSEGQEPIRLEGVTKGEFSNFLDIHSDISAGHVVFFLKKEHWLSALKLANMWQIWPLRAAIIQKLKTKIVMDDAVQRVVMGLQYSIEEWVLRGCEELVDSYEALTPGEAEQLGLQLTLKICNLREERFRNKIFQLNVQLCTALDTELKDIREANHWIPAASKQFTSIFGSLSGPLPATSRTPPLGPWSEPGEGTY</sequence>
<keyword evidence="2" id="KW-1185">Reference proteome</keyword>
<dbReference type="Proteomes" id="UP000824881">
    <property type="component" value="Unassembled WGS sequence"/>
</dbReference>
<gene>
    <name evidence="1" type="ORF">CCMSSC00406_0008910</name>
</gene>
<organism evidence="1 2">
    <name type="scientific">Pleurotus cornucopiae</name>
    <name type="common">Cornucopia mushroom</name>
    <dbReference type="NCBI Taxonomy" id="5321"/>
    <lineage>
        <taxon>Eukaryota</taxon>
        <taxon>Fungi</taxon>
        <taxon>Dikarya</taxon>
        <taxon>Basidiomycota</taxon>
        <taxon>Agaricomycotina</taxon>
        <taxon>Agaricomycetes</taxon>
        <taxon>Agaricomycetidae</taxon>
        <taxon>Agaricales</taxon>
        <taxon>Pleurotineae</taxon>
        <taxon>Pleurotaceae</taxon>
        <taxon>Pleurotus</taxon>
    </lineage>
</organism>
<evidence type="ECO:0000313" key="2">
    <source>
        <dbReference type="Proteomes" id="UP000824881"/>
    </source>
</evidence>
<name>A0ACB7IT08_PLECO</name>
<dbReference type="EMBL" id="WQMT02000007">
    <property type="protein sequence ID" value="KAG9221255.1"/>
    <property type="molecule type" value="Genomic_DNA"/>
</dbReference>
<accession>A0ACB7IT08</accession>